<proteinExistence type="predicted"/>
<dbReference type="Proteomes" id="UP001058003">
    <property type="component" value="Chromosome"/>
</dbReference>
<accession>A0A9Q9M9B3</accession>
<feature type="domain" description="TIR" evidence="1">
    <location>
        <begin position="56"/>
        <end position="134"/>
    </location>
</feature>
<dbReference type="InterPro" id="IPR035897">
    <property type="entry name" value="Toll_tir_struct_dom_sf"/>
</dbReference>
<organism evidence="2 3">
    <name type="scientific">Dactylosporangium aurantiacum</name>
    <dbReference type="NCBI Taxonomy" id="35754"/>
    <lineage>
        <taxon>Bacteria</taxon>
        <taxon>Bacillati</taxon>
        <taxon>Actinomycetota</taxon>
        <taxon>Actinomycetes</taxon>
        <taxon>Micromonosporales</taxon>
        <taxon>Micromonosporaceae</taxon>
        <taxon>Dactylosporangium</taxon>
    </lineage>
</organism>
<evidence type="ECO:0000313" key="2">
    <source>
        <dbReference type="EMBL" id="UWZ50558.1"/>
    </source>
</evidence>
<dbReference type="KEGG" id="daur:Daura_27425"/>
<dbReference type="InterPro" id="IPR047603">
    <property type="entry name" value="FxsC_N"/>
</dbReference>
<name>A0A9Q9M9B3_9ACTN</name>
<dbReference type="NCBIfam" id="NF040588">
    <property type="entry name" value="FxsC_Nterm"/>
    <property type="match status" value="1"/>
</dbReference>
<dbReference type="EMBL" id="CP073767">
    <property type="protein sequence ID" value="UWZ50558.1"/>
    <property type="molecule type" value="Genomic_DNA"/>
</dbReference>
<dbReference type="Pfam" id="PF13676">
    <property type="entry name" value="TIR_2"/>
    <property type="match status" value="1"/>
</dbReference>
<evidence type="ECO:0000313" key="3">
    <source>
        <dbReference type="Proteomes" id="UP001058003"/>
    </source>
</evidence>
<reference evidence="2" key="1">
    <citation type="submission" date="2021-04" db="EMBL/GenBank/DDBJ databases">
        <title>Dactylosporangium aurantiacum NRRL B-8018 full assembly.</title>
        <authorList>
            <person name="Hartkoorn R.C."/>
            <person name="Beaudoing E."/>
            <person name="Hot D."/>
        </authorList>
    </citation>
    <scope>NUCLEOTIDE SEQUENCE</scope>
    <source>
        <strain evidence="2">NRRL B-8018</strain>
    </source>
</reference>
<keyword evidence="2" id="KW-0675">Receptor</keyword>
<gene>
    <name evidence="2" type="ORF">Daura_27425</name>
</gene>
<dbReference type="OrthoDB" id="9150238at2"/>
<dbReference type="InterPro" id="IPR000157">
    <property type="entry name" value="TIR_dom"/>
</dbReference>
<dbReference type="AlphaFoldDB" id="A0A9Q9M9B3"/>
<dbReference type="RefSeq" id="WP_033357419.1">
    <property type="nucleotide sequence ID" value="NZ_CP073767.1"/>
</dbReference>
<dbReference type="GO" id="GO:0007165">
    <property type="term" value="P:signal transduction"/>
    <property type="evidence" value="ECO:0007669"/>
    <property type="project" value="InterPro"/>
</dbReference>
<sequence length="218" mass="24576">MPEVEPDLDATAPLFFLSYARMTRLRRGPIAQPDPNLRVKQLFTDLSSHLNNLVYRETGADPGFMDLAMTGGEEWRPELLHAVGTCQVFVALLSPAYMKSEYCALEWNAFTERPIHRRPGAPGHHETSVIPVVWLPSQSGTVPAAINKIQRFTPQRLPDENLAQQYADEGLYGLLTLGAEGTDGIILRLAQQIRDLCWSHQVERRVLPDTKNISRTFR</sequence>
<evidence type="ECO:0000259" key="1">
    <source>
        <dbReference type="Pfam" id="PF13676"/>
    </source>
</evidence>
<protein>
    <submittedName>
        <fullName evidence="2">Toll/interleukin-1 receptor domain-containing protein</fullName>
    </submittedName>
</protein>
<keyword evidence="3" id="KW-1185">Reference proteome</keyword>
<dbReference type="SUPFAM" id="SSF52200">
    <property type="entry name" value="Toll/Interleukin receptor TIR domain"/>
    <property type="match status" value="1"/>
</dbReference>
<dbReference type="Gene3D" id="3.40.50.10140">
    <property type="entry name" value="Toll/interleukin-1 receptor homology (TIR) domain"/>
    <property type="match status" value="1"/>
</dbReference>